<feature type="region of interest" description="Disordered" evidence="8">
    <location>
        <begin position="1"/>
        <end position="40"/>
    </location>
</feature>
<evidence type="ECO:0000256" key="1">
    <source>
        <dbReference type="ARBA" id="ARBA00001968"/>
    </source>
</evidence>
<dbReference type="GO" id="GO:0016787">
    <property type="term" value="F:hydrolase activity"/>
    <property type="evidence" value="ECO:0007669"/>
    <property type="project" value="UniProtKB-KW"/>
</dbReference>
<comment type="similarity">
    <text evidence="3">Belongs to the HARBI1 family.</text>
</comment>
<accession>A0AAV5IPT9</accession>
<feature type="domain" description="DDE Tnp4" evidence="9">
    <location>
        <begin position="97"/>
        <end position="193"/>
    </location>
</feature>
<keyword evidence="6" id="KW-0378">Hydrolase</keyword>
<evidence type="ECO:0000313" key="11">
    <source>
        <dbReference type="Proteomes" id="UP001054252"/>
    </source>
</evidence>
<comment type="caution">
    <text evidence="10">The sequence shown here is derived from an EMBL/GenBank/DDBJ whole genome shotgun (WGS) entry which is preliminary data.</text>
</comment>
<dbReference type="InterPro" id="IPR045249">
    <property type="entry name" value="HARBI1-like"/>
</dbReference>
<dbReference type="GO" id="GO:0004518">
    <property type="term" value="F:nuclease activity"/>
    <property type="evidence" value="ECO:0007669"/>
    <property type="project" value="UniProtKB-KW"/>
</dbReference>
<evidence type="ECO:0000256" key="7">
    <source>
        <dbReference type="ARBA" id="ARBA00023242"/>
    </source>
</evidence>
<name>A0AAV5IPT9_9ROSI</name>
<proteinExistence type="inferred from homology"/>
<dbReference type="GO" id="GO:0005634">
    <property type="term" value="C:nucleus"/>
    <property type="evidence" value="ECO:0007669"/>
    <property type="project" value="UniProtKB-SubCell"/>
</dbReference>
<dbReference type="Pfam" id="PF13359">
    <property type="entry name" value="DDE_Tnp_4"/>
    <property type="match status" value="1"/>
</dbReference>
<evidence type="ECO:0000313" key="10">
    <source>
        <dbReference type="EMBL" id="GKV01143.1"/>
    </source>
</evidence>
<dbReference type="PANTHER" id="PTHR22930:SF221">
    <property type="entry name" value="NUCLEASE HARBI1"/>
    <property type="match status" value="1"/>
</dbReference>
<feature type="compositionally biased region" description="Acidic residues" evidence="8">
    <location>
        <begin position="11"/>
        <end position="31"/>
    </location>
</feature>
<evidence type="ECO:0000256" key="2">
    <source>
        <dbReference type="ARBA" id="ARBA00004123"/>
    </source>
</evidence>
<evidence type="ECO:0000259" key="9">
    <source>
        <dbReference type="Pfam" id="PF13359"/>
    </source>
</evidence>
<protein>
    <recommendedName>
        <fullName evidence="9">DDE Tnp4 domain-containing protein</fullName>
    </recommendedName>
</protein>
<dbReference type="GO" id="GO:0046872">
    <property type="term" value="F:metal ion binding"/>
    <property type="evidence" value="ECO:0007669"/>
    <property type="project" value="UniProtKB-KW"/>
</dbReference>
<organism evidence="10 11">
    <name type="scientific">Rubroshorea leprosula</name>
    <dbReference type="NCBI Taxonomy" id="152421"/>
    <lineage>
        <taxon>Eukaryota</taxon>
        <taxon>Viridiplantae</taxon>
        <taxon>Streptophyta</taxon>
        <taxon>Embryophyta</taxon>
        <taxon>Tracheophyta</taxon>
        <taxon>Spermatophyta</taxon>
        <taxon>Magnoliopsida</taxon>
        <taxon>eudicotyledons</taxon>
        <taxon>Gunneridae</taxon>
        <taxon>Pentapetalae</taxon>
        <taxon>rosids</taxon>
        <taxon>malvids</taxon>
        <taxon>Malvales</taxon>
        <taxon>Dipterocarpaceae</taxon>
        <taxon>Rubroshorea</taxon>
    </lineage>
</organism>
<evidence type="ECO:0000256" key="8">
    <source>
        <dbReference type="SAM" id="MobiDB-lite"/>
    </source>
</evidence>
<sequence length="301" mass="34403">MDLDPRWNYENSDECEVEEENSDEDEMEEQAIEQRDKQVEGETISRKFQEVLDAMVRFSSDIVKPPDYNFTETPNKIRQDSTFWPHFKGCIGAIDVTGWPGSTHDAHVLTHTLANHKDVFPYPPDGKYYLVDAGYPNINGYLAPYKGERYHIPDFRRRSQPIGYQEVFNHAHACLRNVIERSIGCWKNRHEFNKLVSFLAQDFQLLVLEGGQEIVLTCATMEEDSFGVNHAGSLRPTSLDLEITNLLCDNRISGLIEQDPITVKAKSRSLHLEHDVPVDIGDDKVTVSDSLDLRTMERSTG</sequence>
<keyword evidence="4" id="KW-0540">Nuclease</keyword>
<dbReference type="AlphaFoldDB" id="A0AAV5IPT9"/>
<keyword evidence="11" id="KW-1185">Reference proteome</keyword>
<comment type="subcellular location">
    <subcellularLocation>
        <location evidence="2">Nucleus</location>
    </subcellularLocation>
</comment>
<dbReference type="PANTHER" id="PTHR22930">
    <property type="match status" value="1"/>
</dbReference>
<keyword evidence="5" id="KW-0479">Metal-binding</keyword>
<dbReference type="Proteomes" id="UP001054252">
    <property type="component" value="Unassembled WGS sequence"/>
</dbReference>
<gene>
    <name evidence="10" type="ORF">SLEP1_g13723</name>
</gene>
<comment type="cofactor">
    <cofactor evidence="1">
        <name>a divalent metal cation</name>
        <dbReference type="ChEBI" id="CHEBI:60240"/>
    </cofactor>
</comment>
<evidence type="ECO:0000256" key="4">
    <source>
        <dbReference type="ARBA" id="ARBA00022722"/>
    </source>
</evidence>
<evidence type="ECO:0000256" key="6">
    <source>
        <dbReference type="ARBA" id="ARBA00022801"/>
    </source>
</evidence>
<evidence type="ECO:0000256" key="3">
    <source>
        <dbReference type="ARBA" id="ARBA00006958"/>
    </source>
</evidence>
<dbReference type="EMBL" id="BPVZ01000016">
    <property type="protein sequence ID" value="GKV01143.1"/>
    <property type="molecule type" value="Genomic_DNA"/>
</dbReference>
<dbReference type="InterPro" id="IPR027806">
    <property type="entry name" value="HARBI1_dom"/>
</dbReference>
<evidence type="ECO:0000256" key="5">
    <source>
        <dbReference type="ARBA" id="ARBA00022723"/>
    </source>
</evidence>
<reference evidence="10 11" key="1">
    <citation type="journal article" date="2021" name="Commun. Biol.">
        <title>The genome of Shorea leprosula (Dipterocarpaceae) highlights the ecological relevance of drought in aseasonal tropical rainforests.</title>
        <authorList>
            <person name="Ng K.K.S."/>
            <person name="Kobayashi M.J."/>
            <person name="Fawcett J.A."/>
            <person name="Hatakeyama M."/>
            <person name="Paape T."/>
            <person name="Ng C.H."/>
            <person name="Ang C.C."/>
            <person name="Tnah L.H."/>
            <person name="Lee C.T."/>
            <person name="Nishiyama T."/>
            <person name="Sese J."/>
            <person name="O'Brien M.J."/>
            <person name="Copetti D."/>
            <person name="Mohd Noor M.I."/>
            <person name="Ong R.C."/>
            <person name="Putra M."/>
            <person name="Sireger I.Z."/>
            <person name="Indrioko S."/>
            <person name="Kosugi Y."/>
            <person name="Izuno A."/>
            <person name="Isagi Y."/>
            <person name="Lee S.L."/>
            <person name="Shimizu K.K."/>
        </authorList>
    </citation>
    <scope>NUCLEOTIDE SEQUENCE [LARGE SCALE GENOMIC DNA]</scope>
    <source>
        <strain evidence="10">214</strain>
    </source>
</reference>
<keyword evidence="7" id="KW-0539">Nucleus</keyword>